<dbReference type="GeneID" id="37203587"/>
<keyword evidence="2" id="KW-1185">Reference proteome</keyword>
<dbReference type="VEuPathDB" id="FungiDB:BO97DRAFT_459758"/>
<dbReference type="EMBL" id="KZ824309">
    <property type="protein sequence ID" value="RAL08863.1"/>
    <property type="molecule type" value="Genomic_DNA"/>
</dbReference>
<evidence type="ECO:0000313" key="1">
    <source>
        <dbReference type="EMBL" id="RAL08863.1"/>
    </source>
</evidence>
<dbReference type="AlphaFoldDB" id="A0A395HN67"/>
<accession>A0A395HN67</accession>
<dbReference type="RefSeq" id="XP_025548017.1">
    <property type="nucleotide sequence ID" value="XM_025699298.1"/>
</dbReference>
<gene>
    <name evidence="1" type="ORF">BO97DRAFT_459758</name>
</gene>
<proteinExistence type="predicted"/>
<sequence>MSRFMLDSEAMEFTARTLDEAGIAYCLIGESVLEFYGLQNRLGIFTGFLVPMSNWRPTWAALAEAGYRPCHDVYCDAHFSYPRHVSNISVPLSNCHFHYIPAQAEDAEDIAARGFTMTRQQRPWERVVSFFVKSDRHGYFPNPPAGRPRPPFVVGDIPPPRRSWDFYMLSTDARLPERSRHFPHHYPIKMPTPHRYLEAITYQLCYEKQYPRQGVREYCWQVMFDELVAPIRLNLRDRLIRLEDLGLPVRLYVEDYLKAPDDPTKRTWLRESAVVHFFNQNDSLFLVN</sequence>
<organism evidence="1 2">
    <name type="scientific">Aspergillus homomorphus (strain CBS 101889)</name>
    <dbReference type="NCBI Taxonomy" id="1450537"/>
    <lineage>
        <taxon>Eukaryota</taxon>
        <taxon>Fungi</taxon>
        <taxon>Dikarya</taxon>
        <taxon>Ascomycota</taxon>
        <taxon>Pezizomycotina</taxon>
        <taxon>Eurotiomycetes</taxon>
        <taxon>Eurotiomycetidae</taxon>
        <taxon>Eurotiales</taxon>
        <taxon>Aspergillaceae</taxon>
        <taxon>Aspergillus</taxon>
        <taxon>Aspergillus subgen. Circumdati</taxon>
    </lineage>
</organism>
<name>A0A395HN67_ASPHC</name>
<dbReference type="OrthoDB" id="4499271at2759"/>
<reference evidence="1 2" key="1">
    <citation type="submission" date="2018-02" db="EMBL/GenBank/DDBJ databases">
        <title>The genomes of Aspergillus section Nigri reveals drivers in fungal speciation.</title>
        <authorList>
            <consortium name="DOE Joint Genome Institute"/>
            <person name="Vesth T.C."/>
            <person name="Nybo J."/>
            <person name="Theobald S."/>
            <person name="Brandl J."/>
            <person name="Frisvad J.C."/>
            <person name="Nielsen K.F."/>
            <person name="Lyhne E.K."/>
            <person name="Kogle M.E."/>
            <person name="Kuo A."/>
            <person name="Riley R."/>
            <person name="Clum A."/>
            <person name="Nolan M."/>
            <person name="Lipzen A."/>
            <person name="Salamov A."/>
            <person name="Henrissat B."/>
            <person name="Wiebenga A."/>
            <person name="De vries R.P."/>
            <person name="Grigoriev I.V."/>
            <person name="Mortensen U.H."/>
            <person name="Andersen M.R."/>
            <person name="Baker S.E."/>
        </authorList>
    </citation>
    <scope>NUCLEOTIDE SEQUENCE [LARGE SCALE GENOMIC DNA]</scope>
    <source>
        <strain evidence="1 2">CBS 101889</strain>
    </source>
</reference>
<evidence type="ECO:0000313" key="2">
    <source>
        <dbReference type="Proteomes" id="UP000248961"/>
    </source>
</evidence>
<dbReference type="Proteomes" id="UP000248961">
    <property type="component" value="Unassembled WGS sequence"/>
</dbReference>
<protein>
    <submittedName>
        <fullName evidence="1">Uncharacterized protein</fullName>
    </submittedName>
</protein>